<organism evidence="4 5">
    <name type="scientific">Legionella fallonii LLAP-10</name>
    <dbReference type="NCBI Taxonomy" id="1212491"/>
    <lineage>
        <taxon>Bacteria</taxon>
        <taxon>Pseudomonadati</taxon>
        <taxon>Pseudomonadota</taxon>
        <taxon>Gammaproteobacteria</taxon>
        <taxon>Legionellales</taxon>
        <taxon>Legionellaceae</taxon>
        <taxon>Legionella</taxon>
    </lineage>
</organism>
<keyword evidence="3" id="KW-0812">Transmembrane</keyword>
<evidence type="ECO:0000313" key="5">
    <source>
        <dbReference type="Proteomes" id="UP000032430"/>
    </source>
</evidence>
<feature type="transmembrane region" description="Helical" evidence="3">
    <location>
        <begin position="51"/>
        <end position="72"/>
    </location>
</feature>
<dbReference type="Proteomes" id="UP000032430">
    <property type="component" value="Chromosome I"/>
</dbReference>
<reference evidence="5" key="1">
    <citation type="submission" date="2014-09" db="EMBL/GenBank/DDBJ databases">
        <authorList>
            <person name="Gomez-Valero L."/>
        </authorList>
    </citation>
    <scope>NUCLEOTIDE SEQUENCE [LARGE SCALE GENOMIC DNA]</scope>
    <source>
        <strain evidence="5">ATCC700992</strain>
    </source>
</reference>
<feature type="region of interest" description="Disordered" evidence="2">
    <location>
        <begin position="1"/>
        <end position="44"/>
    </location>
</feature>
<dbReference type="SUPFAM" id="SSF64518">
    <property type="entry name" value="Phase 1 flagellin"/>
    <property type="match status" value="1"/>
</dbReference>
<keyword evidence="3" id="KW-0472">Membrane</keyword>
<dbReference type="HOGENOM" id="CLU_090625_0_0_6"/>
<feature type="compositionally biased region" description="Basic and acidic residues" evidence="2">
    <location>
        <begin position="1"/>
        <end position="15"/>
    </location>
</feature>
<evidence type="ECO:0000256" key="3">
    <source>
        <dbReference type="SAM" id="Phobius"/>
    </source>
</evidence>
<feature type="compositionally biased region" description="Acidic residues" evidence="2">
    <location>
        <begin position="17"/>
        <end position="27"/>
    </location>
</feature>
<keyword evidence="3" id="KW-1133">Transmembrane helix</keyword>
<evidence type="ECO:0000256" key="2">
    <source>
        <dbReference type="SAM" id="MobiDB-lite"/>
    </source>
</evidence>
<evidence type="ECO:0000256" key="1">
    <source>
        <dbReference type="SAM" id="Coils"/>
    </source>
</evidence>
<feature type="coiled-coil region" evidence="1">
    <location>
        <begin position="156"/>
        <end position="183"/>
    </location>
</feature>
<dbReference type="KEGG" id="lfa:LFA_2670"/>
<keyword evidence="5" id="KW-1185">Reference proteome</keyword>
<protein>
    <submittedName>
        <fullName evidence="4">Component of the Dot/Icm secretion system</fullName>
    </submittedName>
</protein>
<evidence type="ECO:0000313" key="4">
    <source>
        <dbReference type="EMBL" id="CEG58038.1"/>
    </source>
</evidence>
<dbReference type="AlphaFoldDB" id="A0A098G6B6"/>
<dbReference type="EMBL" id="LN614827">
    <property type="protein sequence ID" value="CEG58038.1"/>
    <property type="molecule type" value="Genomic_DNA"/>
</dbReference>
<accession>A0A098G6B6</accession>
<dbReference type="STRING" id="1212491.LFA_2670"/>
<feature type="region of interest" description="Disordered" evidence="2">
    <location>
        <begin position="78"/>
        <end position="111"/>
    </location>
</feature>
<sequence>MAEHDQDNDEYKFAELDSLDSESMGEENEAHQSFSPGQKQAPGGKNVKRNALIAVGIIVFAMATYKIVGWIYSGKTNNASQVTPTPTAQITQQPSQSAITPAPSTTPTSISTAAPIVQPTQSVVTTTDNDLKQKVSAIEQAQQTVRAEVSSVGEQVGTVNNNINNLNTQIANLNQVIGNLTNQVAKQSEVINVLMARSQPKVVHKTNKKIIAPRIIYYIQAVIPGRAWLIGTNGSTLTVREGTKIAGYGRVRLIDSMQGRVLTSSGQVIKFSQEDS</sequence>
<proteinExistence type="predicted"/>
<dbReference type="NCBIfam" id="NF038218">
    <property type="entry name" value="IcmG_DotF_IVB"/>
    <property type="match status" value="1"/>
</dbReference>
<dbReference type="Gene3D" id="1.20.5.340">
    <property type="match status" value="1"/>
</dbReference>
<keyword evidence="1" id="KW-0175">Coiled coil</keyword>
<dbReference type="OrthoDB" id="5622044at2"/>
<feature type="compositionally biased region" description="Low complexity" evidence="2">
    <location>
        <begin position="83"/>
        <end position="111"/>
    </location>
</feature>
<name>A0A098G6B6_9GAMM</name>
<gene>
    <name evidence="4" type="primary">dotF</name>
    <name evidence="4" type="synonym">icmG</name>
    <name evidence="4" type="ORF">LFA_2670</name>
</gene>